<dbReference type="AlphaFoldDB" id="A0A7R9LC62"/>
<dbReference type="GO" id="GO:0015280">
    <property type="term" value="F:ligand-gated sodium channel activity"/>
    <property type="evidence" value="ECO:0007669"/>
    <property type="project" value="TreeGrafter"/>
</dbReference>
<keyword evidence="11 12" id="KW-0407">Ion channel</keyword>
<keyword evidence="10 12" id="KW-0739">Sodium transport</keyword>
<gene>
    <name evidence="13" type="ORF">ONB1V03_LOCUS1105</name>
</gene>
<dbReference type="GO" id="GO:0005886">
    <property type="term" value="C:plasma membrane"/>
    <property type="evidence" value="ECO:0007669"/>
    <property type="project" value="TreeGrafter"/>
</dbReference>
<dbReference type="PRINTS" id="PR01078">
    <property type="entry name" value="AMINACHANNEL"/>
</dbReference>
<organism evidence="13">
    <name type="scientific">Oppiella nova</name>
    <dbReference type="NCBI Taxonomy" id="334625"/>
    <lineage>
        <taxon>Eukaryota</taxon>
        <taxon>Metazoa</taxon>
        <taxon>Ecdysozoa</taxon>
        <taxon>Arthropoda</taxon>
        <taxon>Chelicerata</taxon>
        <taxon>Arachnida</taxon>
        <taxon>Acari</taxon>
        <taxon>Acariformes</taxon>
        <taxon>Sarcoptiformes</taxon>
        <taxon>Oribatida</taxon>
        <taxon>Brachypylina</taxon>
        <taxon>Oppioidea</taxon>
        <taxon>Oppiidae</taxon>
        <taxon>Oppiella</taxon>
    </lineage>
</organism>
<dbReference type="Proteomes" id="UP000728032">
    <property type="component" value="Unassembled WGS sequence"/>
</dbReference>
<dbReference type="PANTHER" id="PTHR11690:SF248">
    <property type="entry name" value="PICKPOCKET 17, ISOFORM A"/>
    <property type="match status" value="1"/>
</dbReference>
<keyword evidence="3 12" id="KW-0813">Transport</keyword>
<evidence type="ECO:0000256" key="12">
    <source>
        <dbReference type="RuleBase" id="RU000679"/>
    </source>
</evidence>
<sequence>MQLKDNLTVLDILENWGLDLDTVCRVYSHPIADTHNTYHFCHNISRVIETVNYKYRCFTYFSQLNTTGTNSSLFKTSMFWSPTDRESYKEDMAYIAMETNLSHPMDPFDKTFRARLTVHSPHMIPFPGFYTNLRLVGDWGRQYNIMFSRTSSHLLEPPYVTNCRDYNHRKGVSGDRETIIESYDMCLTHCILKKYRELCHCLPRYGLIYAKTWLTSDDHFCPKQSLCQTLNIRQNCSTVCRPDCNQEQFAAEVVADMRWLDINNGTGIKVGRKPVPDGVYRHTPAVSWIQLVSDVGGLGGLWLGFSVMALAKSAFHKTLGEDCLIGTECSQSMHLFCVSKVCLCDDGYHKSDNNTCVTDSPKTGM</sequence>
<comment type="subcellular location">
    <subcellularLocation>
        <location evidence="1">Membrane</location>
        <topology evidence="1">Multi-pass membrane protein</topology>
    </subcellularLocation>
</comment>
<evidence type="ECO:0000256" key="8">
    <source>
        <dbReference type="ARBA" id="ARBA00023065"/>
    </source>
</evidence>
<dbReference type="Gene3D" id="1.10.287.770">
    <property type="entry name" value="YojJ-like"/>
    <property type="match status" value="1"/>
</dbReference>
<keyword evidence="7" id="KW-0915">Sodium</keyword>
<evidence type="ECO:0000256" key="4">
    <source>
        <dbReference type="ARBA" id="ARBA00022461"/>
    </source>
</evidence>
<evidence type="ECO:0000256" key="7">
    <source>
        <dbReference type="ARBA" id="ARBA00023053"/>
    </source>
</evidence>
<comment type="similarity">
    <text evidence="2 12">Belongs to the amiloride-sensitive sodium channel (TC 1.A.6) family.</text>
</comment>
<dbReference type="InterPro" id="IPR001873">
    <property type="entry name" value="ENaC"/>
</dbReference>
<reference evidence="13" key="1">
    <citation type="submission" date="2020-11" db="EMBL/GenBank/DDBJ databases">
        <authorList>
            <person name="Tran Van P."/>
        </authorList>
    </citation>
    <scope>NUCLEOTIDE SEQUENCE</scope>
</reference>
<keyword evidence="4 12" id="KW-0894">Sodium channel</keyword>
<keyword evidence="6" id="KW-1133">Transmembrane helix</keyword>
<keyword evidence="14" id="KW-1185">Reference proteome</keyword>
<evidence type="ECO:0000256" key="3">
    <source>
        <dbReference type="ARBA" id="ARBA00022448"/>
    </source>
</evidence>
<dbReference type="OrthoDB" id="6507091at2759"/>
<evidence type="ECO:0000256" key="1">
    <source>
        <dbReference type="ARBA" id="ARBA00004141"/>
    </source>
</evidence>
<name>A0A7R9LC62_9ACAR</name>
<protein>
    <submittedName>
        <fullName evidence="13">Uncharacterized protein</fullName>
    </submittedName>
</protein>
<keyword evidence="5 12" id="KW-0812">Transmembrane</keyword>
<keyword evidence="9" id="KW-0472">Membrane</keyword>
<evidence type="ECO:0000256" key="5">
    <source>
        <dbReference type="ARBA" id="ARBA00022692"/>
    </source>
</evidence>
<dbReference type="EMBL" id="CAJPVJ010000152">
    <property type="protein sequence ID" value="CAG2161499.1"/>
    <property type="molecule type" value="Genomic_DNA"/>
</dbReference>
<dbReference type="EMBL" id="OC914977">
    <property type="protein sequence ID" value="CAD7637927.1"/>
    <property type="molecule type" value="Genomic_DNA"/>
</dbReference>
<dbReference type="Pfam" id="PF00858">
    <property type="entry name" value="ASC"/>
    <property type="match status" value="1"/>
</dbReference>
<evidence type="ECO:0000256" key="10">
    <source>
        <dbReference type="ARBA" id="ARBA00023201"/>
    </source>
</evidence>
<accession>A0A7R9LC62</accession>
<evidence type="ECO:0000256" key="9">
    <source>
        <dbReference type="ARBA" id="ARBA00023136"/>
    </source>
</evidence>
<proteinExistence type="inferred from homology"/>
<evidence type="ECO:0000256" key="6">
    <source>
        <dbReference type="ARBA" id="ARBA00022989"/>
    </source>
</evidence>
<evidence type="ECO:0000256" key="11">
    <source>
        <dbReference type="ARBA" id="ARBA00023303"/>
    </source>
</evidence>
<keyword evidence="8 12" id="KW-0406">Ion transport</keyword>
<evidence type="ECO:0000313" key="13">
    <source>
        <dbReference type="EMBL" id="CAD7637927.1"/>
    </source>
</evidence>
<dbReference type="PANTHER" id="PTHR11690">
    <property type="entry name" value="AMILORIDE-SENSITIVE SODIUM CHANNEL-RELATED"/>
    <property type="match status" value="1"/>
</dbReference>
<evidence type="ECO:0000256" key="2">
    <source>
        <dbReference type="ARBA" id="ARBA00007193"/>
    </source>
</evidence>
<evidence type="ECO:0000313" key="14">
    <source>
        <dbReference type="Proteomes" id="UP000728032"/>
    </source>
</evidence>